<name>A0ABP4WX44_9MICO</name>
<evidence type="ECO:0000256" key="8">
    <source>
        <dbReference type="ARBA" id="ARBA00023157"/>
    </source>
</evidence>
<dbReference type="InterPro" id="IPR008754">
    <property type="entry name" value="Peptidase_M43"/>
</dbReference>
<evidence type="ECO:0000256" key="9">
    <source>
        <dbReference type="SAM" id="SignalP"/>
    </source>
</evidence>
<evidence type="ECO:0000256" key="4">
    <source>
        <dbReference type="ARBA" id="ARBA00022729"/>
    </source>
</evidence>
<evidence type="ECO:0000256" key="3">
    <source>
        <dbReference type="ARBA" id="ARBA00022723"/>
    </source>
</evidence>
<evidence type="ECO:0000313" key="12">
    <source>
        <dbReference type="Proteomes" id="UP001501475"/>
    </source>
</evidence>
<keyword evidence="6" id="KW-0862">Zinc</keyword>
<evidence type="ECO:0000256" key="7">
    <source>
        <dbReference type="ARBA" id="ARBA00023049"/>
    </source>
</evidence>
<reference evidence="12" key="1">
    <citation type="journal article" date="2019" name="Int. J. Syst. Evol. Microbiol.">
        <title>The Global Catalogue of Microorganisms (GCM) 10K type strain sequencing project: providing services to taxonomists for standard genome sequencing and annotation.</title>
        <authorList>
            <consortium name="The Broad Institute Genomics Platform"/>
            <consortium name="The Broad Institute Genome Sequencing Center for Infectious Disease"/>
            <person name="Wu L."/>
            <person name="Ma J."/>
        </authorList>
    </citation>
    <scope>NUCLEOTIDE SEQUENCE [LARGE SCALE GENOMIC DNA]</scope>
    <source>
        <strain evidence="12">JCM 15591</strain>
    </source>
</reference>
<keyword evidence="2" id="KW-0645">Protease</keyword>
<dbReference type="InterPro" id="IPR024079">
    <property type="entry name" value="MetalloPept_cat_dom_sf"/>
</dbReference>
<evidence type="ECO:0000256" key="6">
    <source>
        <dbReference type="ARBA" id="ARBA00022833"/>
    </source>
</evidence>
<dbReference type="EMBL" id="BAAAPN010000051">
    <property type="protein sequence ID" value="GAA1762532.1"/>
    <property type="molecule type" value="Genomic_DNA"/>
</dbReference>
<dbReference type="RefSeq" id="WP_344066133.1">
    <property type="nucleotide sequence ID" value="NZ_BAAAPN010000051.1"/>
</dbReference>
<evidence type="ECO:0000256" key="5">
    <source>
        <dbReference type="ARBA" id="ARBA00022801"/>
    </source>
</evidence>
<dbReference type="PANTHER" id="PTHR47466:SF1">
    <property type="entry name" value="METALLOPROTEASE MEP1 (AFU_ORTHOLOGUE AFUA_1G07730)-RELATED"/>
    <property type="match status" value="1"/>
</dbReference>
<sequence length="304" mass="31681">MSARRLAAATAMATLAALAVSAPAQARPLGATDTPSACVAHRDSVNIGRAAQGGNRKDANEITAARAAAMESRLAAALATKGGRAAFTPVTVKVYMHVITDGATGNLSSSMIANQISVLNAAYAATGFSFTLVATDYTNNATWYNGLTSGTTAERNMKTALRKGTKADLNLYSANLGGGLLGWATFPKSTYDVMDGVVLLDQSLPGGTAAPYNLGDTATHEAGHWFGLYHTFQGGCTGKGDYVDDTPAEKSAAFGCPTGRDSCARQAGKDPITNFMDYTDDACMTQFTSGQIARMQSRWVAFRA</sequence>
<dbReference type="Pfam" id="PF05572">
    <property type="entry name" value="Peptidase_M43"/>
    <property type="match status" value="1"/>
</dbReference>
<keyword evidence="7 11" id="KW-0482">Metalloprotease</keyword>
<feature type="chain" id="PRO_5046535370" evidence="9">
    <location>
        <begin position="27"/>
        <end position="304"/>
    </location>
</feature>
<dbReference type="CDD" id="cd04275">
    <property type="entry name" value="ZnMc_pappalysin_like"/>
    <property type="match status" value="1"/>
</dbReference>
<evidence type="ECO:0000313" key="11">
    <source>
        <dbReference type="EMBL" id="GAA1762532.1"/>
    </source>
</evidence>
<dbReference type="PANTHER" id="PTHR47466">
    <property type="match status" value="1"/>
</dbReference>
<dbReference type="SUPFAM" id="SSF55486">
    <property type="entry name" value="Metalloproteases ('zincins'), catalytic domain"/>
    <property type="match status" value="1"/>
</dbReference>
<accession>A0ABP4WX44</accession>
<comment type="similarity">
    <text evidence="1">Belongs to the peptidase M43B family.</text>
</comment>
<evidence type="ECO:0000256" key="2">
    <source>
        <dbReference type="ARBA" id="ARBA00022670"/>
    </source>
</evidence>
<organism evidence="11 12">
    <name type="scientific">Nostocoides vanveenii</name>
    <dbReference type="NCBI Taxonomy" id="330835"/>
    <lineage>
        <taxon>Bacteria</taxon>
        <taxon>Bacillati</taxon>
        <taxon>Actinomycetota</taxon>
        <taxon>Actinomycetes</taxon>
        <taxon>Micrococcales</taxon>
        <taxon>Intrasporangiaceae</taxon>
        <taxon>Nostocoides</taxon>
    </lineage>
</organism>
<gene>
    <name evidence="11" type="ORF">GCM10009810_22280</name>
</gene>
<evidence type="ECO:0000256" key="1">
    <source>
        <dbReference type="ARBA" id="ARBA00008721"/>
    </source>
</evidence>
<keyword evidence="4 9" id="KW-0732">Signal</keyword>
<keyword evidence="5" id="KW-0378">Hydrolase</keyword>
<keyword evidence="3" id="KW-0479">Metal-binding</keyword>
<dbReference type="Gene3D" id="3.40.390.10">
    <property type="entry name" value="Collagenase (Catalytic Domain)"/>
    <property type="match status" value="1"/>
</dbReference>
<feature type="domain" description="Peptidase M43 pregnancy-associated plasma-A" evidence="10">
    <location>
        <begin position="208"/>
        <end position="297"/>
    </location>
</feature>
<proteinExistence type="inferred from homology"/>
<keyword evidence="8" id="KW-1015">Disulfide bond</keyword>
<evidence type="ECO:0000259" key="10">
    <source>
        <dbReference type="Pfam" id="PF05572"/>
    </source>
</evidence>
<dbReference type="Proteomes" id="UP001501475">
    <property type="component" value="Unassembled WGS sequence"/>
</dbReference>
<dbReference type="GO" id="GO:0008237">
    <property type="term" value="F:metallopeptidase activity"/>
    <property type="evidence" value="ECO:0007669"/>
    <property type="project" value="UniProtKB-KW"/>
</dbReference>
<comment type="caution">
    <text evidence="11">The sequence shown here is derived from an EMBL/GenBank/DDBJ whole genome shotgun (WGS) entry which is preliminary data.</text>
</comment>
<protein>
    <submittedName>
        <fullName evidence="11">Zinc metalloprotease</fullName>
    </submittedName>
</protein>
<feature type="signal peptide" evidence="9">
    <location>
        <begin position="1"/>
        <end position="26"/>
    </location>
</feature>
<keyword evidence="12" id="KW-1185">Reference proteome</keyword>